<dbReference type="SUPFAM" id="SSF49482">
    <property type="entry name" value="Aromatic compound dioxygenase"/>
    <property type="match status" value="1"/>
</dbReference>
<keyword evidence="9" id="KW-1185">Reference proteome</keyword>
<dbReference type="EMBL" id="KN846975">
    <property type="protein sequence ID" value="KIW76135.1"/>
    <property type="molecule type" value="Genomic_DNA"/>
</dbReference>
<dbReference type="Gene3D" id="2.60.130.10">
    <property type="entry name" value="Aromatic compound dioxygenase"/>
    <property type="match status" value="1"/>
</dbReference>
<dbReference type="GO" id="GO:0009712">
    <property type="term" value="P:catechol-containing compound metabolic process"/>
    <property type="evidence" value="ECO:0007669"/>
    <property type="project" value="InterPro"/>
</dbReference>
<dbReference type="InterPro" id="IPR050770">
    <property type="entry name" value="Intradiol_RC_Dioxygenase"/>
</dbReference>
<keyword evidence="4" id="KW-0223">Dioxygenase</keyword>
<evidence type="ECO:0000256" key="4">
    <source>
        <dbReference type="ARBA" id="ARBA00022964"/>
    </source>
</evidence>
<dbReference type="GO" id="GO:0008199">
    <property type="term" value="F:ferric iron binding"/>
    <property type="evidence" value="ECO:0007669"/>
    <property type="project" value="InterPro"/>
</dbReference>
<dbReference type="Pfam" id="PF04444">
    <property type="entry name" value="Dioxygenase_N"/>
    <property type="match status" value="1"/>
</dbReference>
<evidence type="ECO:0000259" key="7">
    <source>
        <dbReference type="PROSITE" id="PS00083"/>
    </source>
</evidence>
<keyword evidence="5" id="KW-0560">Oxidoreductase</keyword>
<dbReference type="InterPro" id="IPR015889">
    <property type="entry name" value="Intradiol_dOase_core"/>
</dbReference>
<dbReference type="HOGENOM" id="CLU_046727_2_0_1"/>
<dbReference type="InterPro" id="IPR000627">
    <property type="entry name" value="Intradiol_dOase_C"/>
</dbReference>
<name>A0A0D2GBH2_9EURO</name>
<keyword evidence="6" id="KW-0408">Iron</keyword>
<dbReference type="GO" id="GO:0018576">
    <property type="term" value="F:catechol 1,2-dioxygenase activity"/>
    <property type="evidence" value="ECO:0007669"/>
    <property type="project" value="InterPro"/>
</dbReference>
<evidence type="ECO:0000256" key="3">
    <source>
        <dbReference type="ARBA" id="ARBA00022723"/>
    </source>
</evidence>
<sequence>MASANKTSPDDLTIENLTPHVIKLGSNINDERVKFVFAKLIQYSHDFVRDTKLTTAEWEAAWQYLTEVGQFCTPDRQEMILLSDVLGISALVDAINNPTAPRATESSVLGPFHNEAHEFDNGQSIASKGAIGEPMLIRGTVTDTEGNPLRGASVDVWETNGNGFYDMQDPEKDEPDCRGIFHTDEEGRFALVGVRAVDYPIPFDGPVGVLLRLLNRSNVRPAHVHFVLQHPDCVRLTTALYSNDSTNVALDPVFGVKKSLIKQFGWSDDADLAKQFGIEMLERVDAQGKKTAGFWTLEHDFVLVRR</sequence>
<evidence type="ECO:0000256" key="5">
    <source>
        <dbReference type="ARBA" id="ARBA00023002"/>
    </source>
</evidence>
<keyword evidence="3" id="KW-0479">Metal-binding</keyword>
<dbReference type="PANTHER" id="PTHR33711">
    <property type="entry name" value="DIOXYGENASE, PUTATIVE (AFU_ORTHOLOGUE AFUA_2G02910)-RELATED"/>
    <property type="match status" value="1"/>
</dbReference>
<dbReference type="InterPro" id="IPR007535">
    <property type="entry name" value="Catechol_dOase_N"/>
</dbReference>
<dbReference type="OrthoDB" id="5238185at2759"/>
<dbReference type="VEuPathDB" id="FungiDB:Z517_10880"/>
<feature type="domain" description="Intradiol ring-cleavage dioxygenases" evidence="7">
    <location>
        <begin position="137"/>
        <end position="165"/>
    </location>
</feature>
<evidence type="ECO:0000313" key="8">
    <source>
        <dbReference type="EMBL" id="KIW76135.1"/>
    </source>
</evidence>
<dbReference type="STRING" id="1442368.A0A0D2GBH2"/>
<evidence type="ECO:0000256" key="1">
    <source>
        <dbReference type="ARBA" id="ARBA00001965"/>
    </source>
</evidence>
<evidence type="ECO:0000256" key="2">
    <source>
        <dbReference type="ARBA" id="ARBA00007825"/>
    </source>
</evidence>
<dbReference type="PROSITE" id="PS00083">
    <property type="entry name" value="INTRADIOL_DIOXYGENAS"/>
    <property type="match status" value="1"/>
</dbReference>
<protein>
    <recommendedName>
        <fullName evidence="7">Intradiol ring-cleavage dioxygenases domain-containing protein</fullName>
    </recommendedName>
</protein>
<accession>A0A0D2GBH2</accession>
<gene>
    <name evidence="8" type="ORF">Z517_10880</name>
</gene>
<comment type="similarity">
    <text evidence="2">Belongs to the intradiol ring-cleavage dioxygenase family.</text>
</comment>
<organism evidence="8 9">
    <name type="scientific">Fonsecaea pedrosoi CBS 271.37</name>
    <dbReference type="NCBI Taxonomy" id="1442368"/>
    <lineage>
        <taxon>Eukaryota</taxon>
        <taxon>Fungi</taxon>
        <taxon>Dikarya</taxon>
        <taxon>Ascomycota</taxon>
        <taxon>Pezizomycotina</taxon>
        <taxon>Eurotiomycetes</taxon>
        <taxon>Chaetothyriomycetidae</taxon>
        <taxon>Chaetothyriales</taxon>
        <taxon>Herpotrichiellaceae</taxon>
        <taxon>Fonsecaea</taxon>
    </lineage>
</organism>
<dbReference type="AlphaFoldDB" id="A0A0D2GBH2"/>
<dbReference type="PANTHER" id="PTHR33711:SF7">
    <property type="entry name" value="INTRADIOL RING-CLEAVAGE DIOXYGENASES DOMAIN-CONTAINING PROTEIN-RELATED"/>
    <property type="match status" value="1"/>
</dbReference>
<dbReference type="GeneID" id="25310370"/>
<comment type="cofactor">
    <cofactor evidence="1">
        <name>Fe(3+)</name>
        <dbReference type="ChEBI" id="CHEBI:29034"/>
    </cofactor>
</comment>
<dbReference type="RefSeq" id="XP_013279943.1">
    <property type="nucleotide sequence ID" value="XM_013424489.1"/>
</dbReference>
<dbReference type="Proteomes" id="UP000053029">
    <property type="component" value="Unassembled WGS sequence"/>
</dbReference>
<proteinExistence type="inferred from homology"/>
<reference evidence="8 9" key="1">
    <citation type="submission" date="2015-01" db="EMBL/GenBank/DDBJ databases">
        <title>The Genome Sequence of Fonsecaea pedrosoi CBS 271.37.</title>
        <authorList>
            <consortium name="The Broad Institute Genomics Platform"/>
            <person name="Cuomo C."/>
            <person name="de Hoog S."/>
            <person name="Gorbushina A."/>
            <person name="Stielow B."/>
            <person name="Teixiera M."/>
            <person name="Abouelleil A."/>
            <person name="Chapman S.B."/>
            <person name="Priest M."/>
            <person name="Young S.K."/>
            <person name="Wortman J."/>
            <person name="Nusbaum C."/>
            <person name="Birren B."/>
        </authorList>
    </citation>
    <scope>NUCLEOTIDE SEQUENCE [LARGE SCALE GENOMIC DNA]</scope>
    <source>
        <strain evidence="8 9">CBS 271.37</strain>
    </source>
</reference>
<evidence type="ECO:0000256" key="6">
    <source>
        <dbReference type="ARBA" id="ARBA00023004"/>
    </source>
</evidence>
<evidence type="ECO:0000313" key="9">
    <source>
        <dbReference type="Proteomes" id="UP000053029"/>
    </source>
</evidence>
<dbReference type="Pfam" id="PF00775">
    <property type="entry name" value="Dioxygenase_C"/>
    <property type="match status" value="1"/>
</dbReference>